<dbReference type="AlphaFoldDB" id="A0AAE9AXF4"/>
<evidence type="ECO:0000313" key="10">
    <source>
        <dbReference type="Proteomes" id="UP000318720"/>
    </source>
</evidence>
<sequence length="263" mass="27775">MSDELTQRLRELAETAATPPPVTGAEVRATAVRRRRRRHTTATVAGACAAATLAVFLTLHLTPDGTEHRRSPSASLAPTPTPTRAAPDATVDLAHRVLTVAGRELPFTAGTPRTPTPTGRMTVSAKIMSKVVSAETTGFTDDYDLKLPWVLELTPTTLDPNEDNATEDNATEGNPTGDTASGGDTREAEPTGRDATATYIAAIPYNDEAPGNYDVTTGWIGLRPTDAEWLYAQLTEGAVVDIQGPVPTPTPFPSSSEPTRSGS</sequence>
<keyword evidence="4" id="KW-0573">Peptidoglycan synthesis</keyword>
<dbReference type="GO" id="GO:0009252">
    <property type="term" value="P:peptidoglycan biosynthetic process"/>
    <property type="evidence" value="ECO:0007669"/>
    <property type="project" value="UniProtKB-KW"/>
</dbReference>
<dbReference type="SUPFAM" id="SSF141523">
    <property type="entry name" value="L,D-transpeptidase catalytic domain-like"/>
    <property type="match status" value="1"/>
</dbReference>
<feature type="region of interest" description="Disordered" evidence="6">
    <location>
        <begin position="242"/>
        <end position="263"/>
    </location>
</feature>
<evidence type="ECO:0000256" key="4">
    <source>
        <dbReference type="ARBA" id="ARBA00022984"/>
    </source>
</evidence>
<evidence type="ECO:0000256" key="2">
    <source>
        <dbReference type="ARBA" id="ARBA00022679"/>
    </source>
</evidence>
<feature type="region of interest" description="Disordered" evidence="6">
    <location>
        <begin position="155"/>
        <end position="194"/>
    </location>
</feature>
<feature type="compositionally biased region" description="Low complexity" evidence="6">
    <location>
        <begin position="72"/>
        <end position="87"/>
    </location>
</feature>
<keyword evidence="2" id="KW-0808">Transferase</keyword>
<keyword evidence="3" id="KW-0133">Cell shape</keyword>
<evidence type="ECO:0000256" key="5">
    <source>
        <dbReference type="ARBA" id="ARBA00023316"/>
    </source>
</evidence>
<comment type="caution">
    <text evidence="9">The sequence shown here is derived from an EMBL/GenBank/DDBJ whole genome shotgun (WGS) entry which is preliminary data.</text>
</comment>
<keyword evidence="7" id="KW-0812">Transmembrane</keyword>
<dbReference type="GO" id="GO:0016740">
    <property type="term" value="F:transferase activity"/>
    <property type="evidence" value="ECO:0007669"/>
    <property type="project" value="UniProtKB-KW"/>
</dbReference>
<evidence type="ECO:0000256" key="6">
    <source>
        <dbReference type="SAM" id="MobiDB-lite"/>
    </source>
</evidence>
<feature type="compositionally biased region" description="Basic and acidic residues" evidence="6">
    <location>
        <begin position="1"/>
        <end position="13"/>
    </location>
</feature>
<comment type="pathway">
    <text evidence="1">Cell wall biogenesis; peptidoglycan biosynthesis.</text>
</comment>
<feature type="compositionally biased region" description="Low complexity" evidence="6">
    <location>
        <begin position="253"/>
        <end position="263"/>
    </location>
</feature>
<protein>
    <submittedName>
        <fullName evidence="9">Murein L,D-transpeptidase</fullName>
    </submittedName>
</protein>
<evidence type="ECO:0000259" key="8">
    <source>
        <dbReference type="Pfam" id="PF03734"/>
    </source>
</evidence>
<keyword evidence="7" id="KW-0472">Membrane</keyword>
<feature type="domain" description="L,D-TPase catalytic" evidence="8">
    <location>
        <begin position="91"/>
        <end position="242"/>
    </location>
</feature>
<dbReference type="CDD" id="cd16913">
    <property type="entry name" value="YkuD_like"/>
    <property type="match status" value="1"/>
</dbReference>
<dbReference type="GO" id="GO:0008360">
    <property type="term" value="P:regulation of cell shape"/>
    <property type="evidence" value="ECO:0007669"/>
    <property type="project" value="UniProtKB-KW"/>
</dbReference>
<name>A0AAE9AXF4_9ACTN</name>
<dbReference type="Proteomes" id="UP000318720">
    <property type="component" value="Unassembled WGS sequence"/>
</dbReference>
<feature type="region of interest" description="Disordered" evidence="6">
    <location>
        <begin position="64"/>
        <end position="87"/>
    </location>
</feature>
<feature type="transmembrane region" description="Helical" evidence="7">
    <location>
        <begin position="42"/>
        <end position="61"/>
    </location>
</feature>
<evidence type="ECO:0000256" key="3">
    <source>
        <dbReference type="ARBA" id="ARBA00022960"/>
    </source>
</evidence>
<gene>
    <name evidence="9" type="ORF">Sipo8835_37040</name>
</gene>
<evidence type="ECO:0000256" key="1">
    <source>
        <dbReference type="ARBA" id="ARBA00004752"/>
    </source>
</evidence>
<dbReference type="RefSeq" id="WP_009340193.1">
    <property type="nucleotide sequence ID" value="NZ_JARAVC010000243.1"/>
</dbReference>
<evidence type="ECO:0000256" key="7">
    <source>
        <dbReference type="SAM" id="Phobius"/>
    </source>
</evidence>
<dbReference type="EMBL" id="SPAZ01000287">
    <property type="protein sequence ID" value="TQE21993.1"/>
    <property type="molecule type" value="Genomic_DNA"/>
</dbReference>
<organism evidence="9 10">
    <name type="scientific">Streptomyces ipomoeae</name>
    <dbReference type="NCBI Taxonomy" id="103232"/>
    <lineage>
        <taxon>Bacteria</taxon>
        <taxon>Bacillati</taxon>
        <taxon>Actinomycetota</taxon>
        <taxon>Actinomycetes</taxon>
        <taxon>Kitasatosporales</taxon>
        <taxon>Streptomycetaceae</taxon>
        <taxon>Streptomyces</taxon>
    </lineage>
</organism>
<dbReference type="Pfam" id="PF03734">
    <property type="entry name" value="YkuD"/>
    <property type="match status" value="1"/>
</dbReference>
<dbReference type="Gene3D" id="2.40.440.10">
    <property type="entry name" value="L,D-transpeptidase catalytic domain-like"/>
    <property type="match status" value="1"/>
</dbReference>
<dbReference type="InterPro" id="IPR005490">
    <property type="entry name" value="LD_TPept_cat_dom"/>
</dbReference>
<feature type="region of interest" description="Disordered" evidence="6">
    <location>
        <begin position="1"/>
        <end position="23"/>
    </location>
</feature>
<proteinExistence type="predicted"/>
<keyword evidence="7" id="KW-1133">Transmembrane helix</keyword>
<dbReference type="GO" id="GO:0071555">
    <property type="term" value="P:cell wall organization"/>
    <property type="evidence" value="ECO:0007669"/>
    <property type="project" value="UniProtKB-KW"/>
</dbReference>
<keyword evidence="5" id="KW-0961">Cell wall biogenesis/degradation</keyword>
<dbReference type="InterPro" id="IPR038063">
    <property type="entry name" value="Transpep_catalytic_dom"/>
</dbReference>
<reference evidence="9 10" key="1">
    <citation type="submission" date="2019-03" db="EMBL/GenBank/DDBJ databases">
        <title>Comparative genomic analyses of the sweetpotato soil rot pathogen, Streptomyces ipomoeae.</title>
        <authorList>
            <person name="Ruschel Soares N."/>
            <person name="Badger J.H."/>
            <person name="Huguet-Tapia J.C."/>
            <person name="Clark C.A."/>
            <person name="Pettis G.S."/>
        </authorList>
    </citation>
    <scope>NUCLEOTIDE SEQUENCE [LARGE SCALE GENOMIC DNA]</scope>
    <source>
        <strain evidence="9 10">88-35</strain>
    </source>
</reference>
<evidence type="ECO:0000313" key="9">
    <source>
        <dbReference type="EMBL" id="TQE21993.1"/>
    </source>
</evidence>
<feature type="compositionally biased region" description="Acidic residues" evidence="6">
    <location>
        <begin position="160"/>
        <end position="170"/>
    </location>
</feature>
<accession>A0AAE9AXF4</accession>